<organism evidence="1 2">
    <name type="scientific">Dioszegia hungarica</name>
    <dbReference type="NCBI Taxonomy" id="4972"/>
    <lineage>
        <taxon>Eukaryota</taxon>
        <taxon>Fungi</taxon>
        <taxon>Dikarya</taxon>
        <taxon>Basidiomycota</taxon>
        <taxon>Agaricomycotina</taxon>
        <taxon>Tremellomycetes</taxon>
        <taxon>Tremellales</taxon>
        <taxon>Bulleribasidiaceae</taxon>
        <taxon>Dioszegia</taxon>
    </lineage>
</organism>
<dbReference type="Gene3D" id="1.25.40.10">
    <property type="entry name" value="Tetratricopeptide repeat domain"/>
    <property type="match status" value="1"/>
</dbReference>
<dbReference type="EMBL" id="JAKWFO010000008">
    <property type="protein sequence ID" value="KAI9633777.1"/>
    <property type="molecule type" value="Genomic_DNA"/>
</dbReference>
<dbReference type="AlphaFoldDB" id="A0AA38LR15"/>
<accession>A0AA38LR15</accession>
<dbReference type="Proteomes" id="UP001164286">
    <property type="component" value="Unassembled WGS sequence"/>
</dbReference>
<name>A0AA38LR15_9TREE</name>
<sequence length="227" mass="25831">MSTQTSSASSRSRTLSRPLLNELYDWWLQGVPTAHDQPVGMETFKRWFTSDAELDGLCREKYASAVKEAEGLSPEEVGRIVQTPEEAVGAVLLLDQIPRNIFRGTEAAKVYELYDPKGVHLAKYYLVDKDYSRRDAFPHFARSMWLYMPLMHSENISDHDLFASLLEKRSAEVQTEAERAALDNISSFEGKHRAVLEKYGRYPSRNEALGRKSTAEEIELLKDGPGW</sequence>
<dbReference type="Gene3D" id="1.20.58.320">
    <property type="entry name" value="TPR-like"/>
    <property type="match status" value="1"/>
</dbReference>
<dbReference type="SUPFAM" id="SSF48452">
    <property type="entry name" value="TPR-like"/>
    <property type="match status" value="1"/>
</dbReference>
<dbReference type="RefSeq" id="XP_052943554.1">
    <property type="nucleotide sequence ID" value="XM_053090101.1"/>
</dbReference>
<dbReference type="InterPro" id="IPR011990">
    <property type="entry name" value="TPR-like_helical_dom_sf"/>
</dbReference>
<gene>
    <name evidence="1" type="ORF">MKK02DRAFT_38436</name>
</gene>
<protein>
    <recommendedName>
        <fullName evidence="3">DUF924-domain-containing protein</fullName>
    </recommendedName>
</protein>
<evidence type="ECO:0000313" key="1">
    <source>
        <dbReference type="EMBL" id="KAI9633777.1"/>
    </source>
</evidence>
<dbReference type="InterPro" id="IPR010323">
    <property type="entry name" value="DUF924"/>
</dbReference>
<evidence type="ECO:0000313" key="2">
    <source>
        <dbReference type="Proteomes" id="UP001164286"/>
    </source>
</evidence>
<reference evidence="1" key="1">
    <citation type="journal article" date="2022" name="G3 (Bethesda)">
        <title>High quality genome of the basidiomycete yeast Dioszegia hungarica PDD-24b-2 isolated from cloud water.</title>
        <authorList>
            <person name="Jarrige D."/>
            <person name="Haridas S."/>
            <person name="Bleykasten-Grosshans C."/>
            <person name="Joly M."/>
            <person name="Nadalig T."/>
            <person name="Sancelme M."/>
            <person name="Vuilleumier S."/>
            <person name="Grigoriev I.V."/>
            <person name="Amato P."/>
            <person name="Bringel F."/>
        </authorList>
    </citation>
    <scope>NUCLEOTIDE SEQUENCE</scope>
    <source>
        <strain evidence="1">PDD-24b-2</strain>
    </source>
</reference>
<keyword evidence="2" id="KW-1185">Reference proteome</keyword>
<evidence type="ECO:0008006" key="3">
    <source>
        <dbReference type="Google" id="ProtNLM"/>
    </source>
</evidence>
<dbReference type="GeneID" id="77729306"/>
<proteinExistence type="predicted"/>
<dbReference type="Pfam" id="PF06041">
    <property type="entry name" value="DUF924"/>
    <property type="match status" value="1"/>
</dbReference>
<comment type="caution">
    <text evidence="1">The sequence shown here is derived from an EMBL/GenBank/DDBJ whole genome shotgun (WGS) entry which is preliminary data.</text>
</comment>